<evidence type="ECO:0000259" key="2">
    <source>
        <dbReference type="Pfam" id="PF01408"/>
    </source>
</evidence>
<sequence length="368" mass="41254">MHRTIIALIFATLLTIPNAKAQEEPLRLGIAGLTHTHVHWILGRADKTDVKIVGMVEPNRDLAQRYADQYGYSMDLVYNTLDEMIADTKPEAVAAFGTIYAHLEVVEQCAPKGIHVMVEKPMAVSLDHAQKMAALAQKHNIHLLTNYETTWYPTNHRAKELLDEGKIGALRKVIVRDGHRGPAKLGINQEFLDWLFDPVENGGGAIMDFGCYGANLMTWLRNGERPNTVTAVTQQLQAENNPKVDDDATIILTYDDAQAILEPSWNWPMGRKDMEIYGLTGAIYADNRNTLRIRMAEGYDGYNEEKFTLEERPAPFNDPFSVLEAVVRNKIQLPANNLYSVANNLVVMEILDAARKSAKKGKTITIKK</sequence>
<dbReference type="SUPFAM" id="SSF55347">
    <property type="entry name" value="Glyceraldehyde-3-phosphate dehydrogenase-like, C-terminal domain"/>
    <property type="match status" value="1"/>
</dbReference>
<dbReference type="EMBL" id="JAMFMA010000002">
    <property type="protein sequence ID" value="MCL6274026.1"/>
    <property type="molecule type" value="Genomic_DNA"/>
</dbReference>
<dbReference type="SUPFAM" id="SSF51735">
    <property type="entry name" value="NAD(P)-binding Rossmann-fold domains"/>
    <property type="match status" value="1"/>
</dbReference>
<evidence type="ECO:0000313" key="5">
    <source>
        <dbReference type="Proteomes" id="UP001203607"/>
    </source>
</evidence>
<keyword evidence="5" id="KW-1185">Reference proteome</keyword>
<keyword evidence="1" id="KW-0732">Signal</keyword>
<dbReference type="InterPro" id="IPR036291">
    <property type="entry name" value="NAD(P)-bd_dom_sf"/>
</dbReference>
<feature type="domain" description="GFO/IDH/MocA-like oxidoreductase" evidence="3">
    <location>
        <begin position="157"/>
        <end position="283"/>
    </location>
</feature>
<evidence type="ECO:0000259" key="3">
    <source>
        <dbReference type="Pfam" id="PF22725"/>
    </source>
</evidence>
<feature type="domain" description="Gfo/Idh/MocA-like oxidoreductase N-terminal" evidence="2">
    <location>
        <begin position="27"/>
        <end position="144"/>
    </location>
</feature>
<organism evidence="4 5">
    <name type="scientific">Flagellimonas spongiicola</name>
    <dbReference type="NCBI Taxonomy" id="2942208"/>
    <lineage>
        <taxon>Bacteria</taxon>
        <taxon>Pseudomonadati</taxon>
        <taxon>Bacteroidota</taxon>
        <taxon>Flavobacteriia</taxon>
        <taxon>Flavobacteriales</taxon>
        <taxon>Flavobacteriaceae</taxon>
        <taxon>Flagellimonas</taxon>
    </lineage>
</organism>
<evidence type="ECO:0000313" key="4">
    <source>
        <dbReference type="EMBL" id="MCL6274026.1"/>
    </source>
</evidence>
<gene>
    <name evidence="4" type="ORF">M3P19_08395</name>
</gene>
<evidence type="ECO:0000256" key="1">
    <source>
        <dbReference type="SAM" id="SignalP"/>
    </source>
</evidence>
<dbReference type="PANTHER" id="PTHR43377">
    <property type="entry name" value="BILIVERDIN REDUCTASE A"/>
    <property type="match status" value="1"/>
</dbReference>
<dbReference type="InterPro" id="IPR051450">
    <property type="entry name" value="Gfo/Idh/MocA_Oxidoreductases"/>
</dbReference>
<feature type="signal peptide" evidence="1">
    <location>
        <begin position="1"/>
        <end position="21"/>
    </location>
</feature>
<feature type="chain" id="PRO_5045877722" evidence="1">
    <location>
        <begin position="22"/>
        <end position="368"/>
    </location>
</feature>
<dbReference type="PANTHER" id="PTHR43377:SF1">
    <property type="entry name" value="BILIVERDIN REDUCTASE A"/>
    <property type="match status" value="1"/>
</dbReference>
<accession>A0ABT0PS48</accession>
<dbReference type="Gene3D" id="3.30.360.10">
    <property type="entry name" value="Dihydrodipicolinate Reductase, domain 2"/>
    <property type="match status" value="1"/>
</dbReference>
<dbReference type="InterPro" id="IPR000683">
    <property type="entry name" value="Gfo/Idh/MocA-like_OxRdtase_N"/>
</dbReference>
<protein>
    <submittedName>
        <fullName evidence="4">Gfo/Idh/MocA family oxidoreductase</fullName>
    </submittedName>
</protein>
<dbReference type="Proteomes" id="UP001203607">
    <property type="component" value="Unassembled WGS sequence"/>
</dbReference>
<comment type="caution">
    <text evidence="4">The sequence shown here is derived from an EMBL/GenBank/DDBJ whole genome shotgun (WGS) entry which is preliminary data.</text>
</comment>
<dbReference type="Gene3D" id="3.40.50.720">
    <property type="entry name" value="NAD(P)-binding Rossmann-like Domain"/>
    <property type="match status" value="1"/>
</dbReference>
<dbReference type="Pfam" id="PF22725">
    <property type="entry name" value="GFO_IDH_MocA_C3"/>
    <property type="match status" value="1"/>
</dbReference>
<dbReference type="RefSeq" id="WP_249657215.1">
    <property type="nucleotide sequence ID" value="NZ_JAMFMA010000002.1"/>
</dbReference>
<name>A0ABT0PS48_9FLAO</name>
<reference evidence="4 5" key="1">
    <citation type="submission" date="2022-05" db="EMBL/GenBank/DDBJ databases">
        <authorList>
            <person name="Park J.-S."/>
        </authorList>
    </citation>
    <scope>NUCLEOTIDE SEQUENCE [LARGE SCALE GENOMIC DNA]</scope>
    <source>
        <strain evidence="4 5">2012CJ35-5</strain>
    </source>
</reference>
<dbReference type="Pfam" id="PF01408">
    <property type="entry name" value="GFO_IDH_MocA"/>
    <property type="match status" value="1"/>
</dbReference>
<proteinExistence type="predicted"/>
<dbReference type="InterPro" id="IPR055170">
    <property type="entry name" value="GFO_IDH_MocA-like_dom"/>
</dbReference>